<keyword evidence="2" id="KW-1185">Reference proteome</keyword>
<dbReference type="Proteomes" id="UP001162131">
    <property type="component" value="Unassembled WGS sequence"/>
</dbReference>
<evidence type="ECO:0000313" key="2">
    <source>
        <dbReference type="Proteomes" id="UP001162131"/>
    </source>
</evidence>
<dbReference type="EMBL" id="CAJZBQ010000045">
    <property type="protein sequence ID" value="CAG9328315.1"/>
    <property type="molecule type" value="Genomic_DNA"/>
</dbReference>
<dbReference type="AlphaFoldDB" id="A0AAU9JRF8"/>
<accession>A0AAU9JRF8</accession>
<protein>
    <submittedName>
        <fullName evidence="1">Uncharacterized protein</fullName>
    </submittedName>
</protein>
<proteinExistence type="predicted"/>
<organism evidence="1 2">
    <name type="scientific">Blepharisma stoltei</name>
    <dbReference type="NCBI Taxonomy" id="1481888"/>
    <lineage>
        <taxon>Eukaryota</taxon>
        <taxon>Sar</taxon>
        <taxon>Alveolata</taxon>
        <taxon>Ciliophora</taxon>
        <taxon>Postciliodesmatophora</taxon>
        <taxon>Heterotrichea</taxon>
        <taxon>Heterotrichida</taxon>
        <taxon>Blepharismidae</taxon>
        <taxon>Blepharisma</taxon>
    </lineage>
</organism>
<reference evidence="1" key="1">
    <citation type="submission" date="2021-09" db="EMBL/GenBank/DDBJ databases">
        <authorList>
            <consortium name="AG Swart"/>
            <person name="Singh M."/>
            <person name="Singh A."/>
            <person name="Seah K."/>
            <person name="Emmerich C."/>
        </authorList>
    </citation>
    <scope>NUCLEOTIDE SEQUENCE</scope>
    <source>
        <strain evidence="1">ATCC30299</strain>
    </source>
</reference>
<comment type="caution">
    <text evidence="1">The sequence shown here is derived from an EMBL/GenBank/DDBJ whole genome shotgun (WGS) entry which is preliminary data.</text>
</comment>
<sequence>MIISRQVFNDNNINHYLCAQFSIETPFFNNFLNLLTKFKIRVPFISKLPNSQYHKIKIYIIDFTNFSNNQHIVQ</sequence>
<name>A0AAU9JRF8_9CILI</name>
<gene>
    <name evidence="1" type="ORF">BSTOLATCC_MIC45770</name>
</gene>
<evidence type="ECO:0000313" key="1">
    <source>
        <dbReference type="EMBL" id="CAG9328315.1"/>
    </source>
</evidence>